<dbReference type="GO" id="GO:0006310">
    <property type="term" value="P:DNA recombination"/>
    <property type="evidence" value="ECO:0007669"/>
    <property type="project" value="UniProtKB-KW"/>
</dbReference>
<name>A0A6V7XJ62_MELEN</name>
<dbReference type="PROSITE" id="PS50600">
    <property type="entry name" value="ULP_PROTEASE"/>
    <property type="match status" value="1"/>
</dbReference>
<feature type="compositionally biased region" description="Basic residues" evidence="5">
    <location>
        <begin position="136"/>
        <end position="150"/>
    </location>
</feature>
<dbReference type="PANTHER" id="PTHR10492">
    <property type="match status" value="1"/>
</dbReference>
<dbReference type="EMBL" id="CAJEWN010001623">
    <property type="protein sequence ID" value="CAD2198917.1"/>
    <property type="molecule type" value="Genomic_DNA"/>
</dbReference>
<evidence type="ECO:0000259" key="6">
    <source>
        <dbReference type="PROSITE" id="PS50600"/>
    </source>
</evidence>
<evidence type="ECO:0000313" key="7">
    <source>
        <dbReference type="EMBL" id="CAD2198917.1"/>
    </source>
</evidence>
<accession>A0A6V7XJ62</accession>
<keyword evidence="4" id="KW-0227">DNA damage</keyword>
<reference evidence="7 8" key="1">
    <citation type="submission" date="2020-08" db="EMBL/GenBank/DDBJ databases">
        <authorList>
            <person name="Koutsovoulos G."/>
            <person name="Danchin GJ E."/>
        </authorList>
    </citation>
    <scope>NUCLEOTIDE SEQUENCE [LARGE SCALE GENOMIC DNA]</scope>
</reference>
<comment type="similarity">
    <text evidence="1">Belongs to the peptidase C48 family.</text>
</comment>
<sequence length="1925" mass="218312">MPSKAQMNRRKRKLSYLAESSFGSDATNSCGIDRVSNDGKGSVVGGVELHSENGVVESSLVEGSFVESSLVDGFSGENCVGESSLNNDLLEVGSFSHGLSVVDNCNLSLVGDFDSLSVASESVSLCSDLSYEKSKGGRPKKPKRSGRPKKSTVNNKSFVSEVNNNSSLQALDIPVGPVFLSIDLLDIPFGPMPNIENRIFTDDIVFSRPEIISLWSDPNMWLQDSFVFIYLKFLSYRSNLNVVVVSPQFAVVEYHFGQGVEPPNIFDCCFNYNQNYDILLIPIIFPGHFGLVIFDRSDRNNCSCIFVDSLPSVNRLTDVSCGVFDQRRVDLIKRCICDLTPGLFVDNINIHVLPRSQFTEQRDGINCGFFVCLYSELFLFNNKSLIIPNLNILCERKRILWNLSQLILSNDIDYVGIFDYNPRNAPVNEKIFNFNLDFGDNILDNCVVNDCPVLNLEPDPPLRRSSRIAAKNDTSVFKIPEIVNNGNIFYKISSTCRRKHKLFPCADVRSMHFEPYYDSGNFGDEVSCFCNALLLKSEVNETYKQKYKRITSSYCCRCGVVQLPPFSPHPQLLRDLSEGDSQESLEFLQHQNIYNTLLAFASVYVGHKESNLEGGICYLLNGEFVRKLSSISPGNDGPSFSQLYILDANTAFERRINNVSYGGDRVDPETLKNLDNLLRENHPLATAYKNFHTQYLEKLQTDGPDSVKNYRLVLLEARDAPVIVRDPSDHPRQVNLPTEETLFSICTEADELPEVKGIYITDLEGHLFTFGPNHPLTDTLCYPILFPCGDDGYHKRIPVNKNNLTNINETSSDNEIEEECDKKYISVRDYVKYRLAVRKNECYHNIWSSGGGLSQKYALDYNARVDSDVANYLRRDDMDLRGTYPPDALRWLQRDSGANSVDDLGHIVAFRKYHPGTRPYFQNMFYNATTIMARTRKTGFCSFMFTFTCNPRWPEIKRNLLRDNQKLLIGFGESREFQKRIGGPHLHRVYCTDIPATPENVENLIWAHIPPEPPANDNSVWAHFLRKVRELLPLSQFHDCGAHCKDNRGKCKKGFPKPFSKFTILHENKPAEYKRPSPGDGGETLKIKRGKNSITYDNSRVVAYNPFILVMFECHHNLEYAYGQSDNLKYALKYPFKGTSFSYVKSSVDGRINVDEPAQYAKMIYRSPTEAFSRLMGYKYAFLSHTVIVLQIHLPDNQKLIFSRKTAATVLANVEEGILPDTHLTAYWTLWRKNINDPIIKNILFEELPETYSFDIKEKIWRKRRMAKIRKITKPIIGRILSVSPREPERFALYVLTKHFPGDPAELKNVNGHVCSSFADAARLRGLFEDNGVWERTLREASFSLNPSQMRQLFANILVFGGTERCVIDGLFLWEMFKDQMYDRRHCTDAEKLLRIDRALAIIERYLLSNGRTMDEFELPLPNNPLINDPDRALDDFFFPNNVNSDELDETVDTSALERANLNTEQNNFFNMIRDAVFDPNCVNKYFYLSGDGGTGKTFLLNYVLYQLRSLNLKVLPTASTGIASTKFYAGGMTFHSAFRFAKDVEPGKLPLVKFDSFFGRRIIECDVIIIDEITMLNKIVFENVDLLCRKLVPQNKNHPFAGKVVILSGDWKQSLPVVRDSSSPGASVAASILSSHLYPLFQKFRLVQNMRVIPSEIQFKDWLYTIGTGTIGDVVNIPPNMIVNSRQELYEFVFDQGFTVASNELLKRLILAPTNRVVDSINSELIDMIDSPVHEYLSIDNPTIENPLACYAADYDVAQLNRLTPNGMPAHSIKLKVGSIIVLLQNLNTQKSLCNGTRLIVTNLQSNLIEAETINIGSDHGIRVGICRTRNSYVDTHPDGVSFERFQFPVRVAFCMTITKAQGQTCERLGIDFCDEPFAHGQLYTALSRARSSEFIRVFAPGKKPNNDRSIPIRNVVANGISFD</sequence>
<comment type="caution">
    <text evidence="7">The sequence shown here is derived from an EMBL/GenBank/DDBJ whole genome shotgun (WGS) entry which is preliminary data.</text>
</comment>
<protein>
    <recommendedName>
        <fullName evidence="4">ATP-dependent DNA helicase</fullName>
        <ecNumber evidence="4">5.6.2.3</ecNumber>
    </recommendedName>
</protein>
<dbReference type="EC" id="5.6.2.3" evidence="4"/>
<evidence type="ECO:0000256" key="2">
    <source>
        <dbReference type="ARBA" id="ARBA00022670"/>
    </source>
</evidence>
<dbReference type="Proteomes" id="UP000580250">
    <property type="component" value="Unassembled WGS sequence"/>
</dbReference>
<keyword evidence="4" id="KW-0067">ATP-binding</keyword>
<comment type="cofactor">
    <cofactor evidence="4">
        <name>Mg(2+)</name>
        <dbReference type="ChEBI" id="CHEBI:18420"/>
    </cofactor>
</comment>
<keyword evidence="4" id="KW-0234">DNA repair</keyword>
<keyword evidence="3 4" id="KW-0378">Hydrolase</keyword>
<dbReference type="Pfam" id="PF21530">
    <property type="entry name" value="Pif1_2B_dom"/>
    <property type="match status" value="1"/>
</dbReference>
<dbReference type="GO" id="GO:0006508">
    <property type="term" value="P:proteolysis"/>
    <property type="evidence" value="ECO:0007669"/>
    <property type="project" value="UniProtKB-KW"/>
</dbReference>
<dbReference type="Gene3D" id="3.40.50.300">
    <property type="entry name" value="P-loop containing nucleotide triphosphate hydrolases"/>
    <property type="match status" value="1"/>
</dbReference>
<comment type="catalytic activity">
    <reaction evidence="4">
        <text>ATP + H2O = ADP + phosphate + H(+)</text>
        <dbReference type="Rhea" id="RHEA:13065"/>
        <dbReference type="ChEBI" id="CHEBI:15377"/>
        <dbReference type="ChEBI" id="CHEBI:15378"/>
        <dbReference type="ChEBI" id="CHEBI:30616"/>
        <dbReference type="ChEBI" id="CHEBI:43474"/>
        <dbReference type="ChEBI" id="CHEBI:456216"/>
        <dbReference type="EC" id="5.6.2.3"/>
    </reaction>
</comment>
<dbReference type="InterPro" id="IPR027417">
    <property type="entry name" value="P-loop_NTPase"/>
</dbReference>
<keyword evidence="4" id="KW-0233">DNA recombination</keyword>
<dbReference type="GO" id="GO:0000723">
    <property type="term" value="P:telomere maintenance"/>
    <property type="evidence" value="ECO:0007669"/>
    <property type="project" value="InterPro"/>
</dbReference>
<dbReference type="InterPro" id="IPR003653">
    <property type="entry name" value="Peptidase_C48_C"/>
</dbReference>
<evidence type="ECO:0000256" key="5">
    <source>
        <dbReference type="SAM" id="MobiDB-lite"/>
    </source>
</evidence>
<evidence type="ECO:0000256" key="3">
    <source>
        <dbReference type="ARBA" id="ARBA00022801"/>
    </source>
</evidence>
<dbReference type="InterPro" id="IPR038765">
    <property type="entry name" value="Papain-like_cys_pep_sf"/>
</dbReference>
<gene>
    <name evidence="7" type="ORF">MENT_LOCUS52275</name>
</gene>
<evidence type="ECO:0000313" key="8">
    <source>
        <dbReference type="Proteomes" id="UP000580250"/>
    </source>
</evidence>
<feature type="region of interest" description="Disordered" evidence="5">
    <location>
        <begin position="131"/>
        <end position="153"/>
    </location>
</feature>
<dbReference type="GO" id="GO:0006281">
    <property type="term" value="P:DNA repair"/>
    <property type="evidence" value="ECO:0007669"/>
    <property type="project" value="UniProtKB-KW"/>
</dbReference>
<keyword evidence="2" id="KW-0645">Protease</keyword>
<dbReference type="InterPro" id="IPR049163">
    <property type="entry name" value="Pif1-like_2B_dom"/>
</dbReference>
<keyword evidence="4" id="KW-0547">Nucleotide-binding</keyword>
<dbReference type="InterPro" id="IPR025476">
    <property type="entry name" value="Helitron_helicase-like"/>
</dbReference>
<proteinExistence type="inferred from homology"/>
<dbReference type="SUPFAM" id="SSF54001">
    <property type="entry name" value="Cysteine proteinases"/>
    <property type="match status" value="1"/>
</dbReference>
<dbReference type="GO" id="GO:0008234">
    <property type="term" value="F:cysteine-type peptidase activity"/>
    <property type="evidence" value="ECO:0007669"/>
    <property type="project" value="InterPro"/>
</dbReference>
<dbReference type="GO" id="GO:0005524">
    <property type="term" value="F:ATP binding"/>
    <property type="evidence" value="ECO:0007669"/>
    <property type="project" value="UniProtKB-KW"/>
</dbReference>
<keyword evidence="4" id="KW-0347">Helicase</keyword>
<comment type="similarity">
    <text evidence="4">Belongs to the helicase family.</text>
</comment>
<dbReference type="SUPFAM" id="SSF52540">
    <property type="entry name" value="P-loop containing nucleoside triphosphate hydrolases"/>
    <property type="match status" value="2"/>
</dbReference>
<evidence type="ECO:0000256" key="4">
    <source>
        <dbReference type="RuleBase" id="RU363044"/>
    </source>
</evidence>
<dbReference type="Pfam" id="PF14214">
    <property type="entry name" value="Helitron_like_N"/>
    <property type="match status" value="1"/>
</dbReference>
<dbReference type="PANTHER" id="PTHR10492:SF57">
    <property type="entry name" value="ATP-DEPENDENT DNA HELICASE"/>
    <property type="match status" value="1"/>
</dbReference>
<dbReference type="GO" id="GO:0043139">
    <property type="term" value="F:5'-3' DNA helicase activity"/>
    <property type="evidence" value="ECO:0007669"/>
    <property type="project" value="UniProtKB-EC"/>
</dbReference>
<dbReference type="Pfam" id="PF05970">
    <property type="entry name" value="PIF1"/>
    <property type="match status" value="1"/>
</dbReference>
<feature type="domain" description="Ubiquitin-like protease family profile" evidence="6">
    <location>
        <begin position="204"/>
        <end position="378"/>
    </location>
</feature>
<dbReference type="Gene3D" id="3.40.395.10">
    <property type="entry name" value="Adenoviral Proteinase, Chain A"/>
    <property type="match status" value="1"/>
</dbReference>
<dbReference type="CDD" id="cd18809">
    <property type="entry name" value="SF1_C_RecD"/>
    <property type="match status" value="1"/>
</dbReference>
<organism evidence="7 8">
    <name type="scientific">Meloidogyne enterolobii</name>
    <name type="common">Root-knot nematode worm</name>
    <name type="synonym">Meloidogyne mayaguensis</name>
    <dbReference type="NCBI Taxonomy" id="390850"/>
    <lineage>
        <taxon>Eukaryota</taxon>
        <taxon>Metazoa</taxon>
        <taxon>Ecdysozoa</taxon>
        <taxon>Nematoda</taxon>
        <taxon>Chromadorea</taxon>
        <taxon>Rhabditida</taxon>
        <taxon>Tylenchina</taxon>
        <taxon>Tylenchomorpha</taxon>
        <taxon>Tylenchoidea</taxon>
        <taxon>Meloidogynidae</taxon>
        <taxon>Meloidogyninae</taxon>
        <taxon>Meloidogyne</taxon>
    </lineage>
</organism>
<evidence type="ECO:0000256" key="1">
    <source>
        <dbReference type="ARBA" id="ARBA00005234"/>
    </source>
</evidence>
<dbReference type="InterPro" id="IPR010285">
    <property type="entry name" value="DNA_helicase_pif1-like_DEAD"/>
</dbReference>